<keyword evidence="10" id="KW-1185">Reference proteome</keyword>
<dbReference type="PANTHER" id="PTHR46323">
    <property type="entry name" value="BETA-GALACTOSIDASE"/>
    <property type="match status" value="1"/>
</dbReference>
<evidence type="ECO:0000256" key="2">
    <source>
        <dbReference type="ARBA" id="ARBA00007401"/>
    </source>
</evidence>
<evidence type="ECO:0000256" key="6">
    <source>
        <dbReference type="SAM" id="SignalP"/>
    </source>
</evidence>
<dbReference type="InterPro" id="IPR008979">
    <property type="entry name" value="Galactose-bd-like_sf"/>
</dbReference>
<evidence type="ECO:0000259" key="7">
    <source>
        <dbReference type="Pfam" id="PF00703"/>
    </source>
</evidence>
<feature type="domain" description="Glycoside hydrolase family 2 immunoglobulin-like beta-sandwich" evidence="7">
    <location>
        <begin position="224"/>
        <end position="330"/>
    </location>
</feature>
<dbReference type="Pfam" id="PF00703">
    <property type="entry name" value="Glyco_hydro_2"/>
    <property type="match status" value="1"/>
</dbReference>
<dbReference type="PANTHER" id="PTHR46323:SF2">
    <property type="entry name" value="BETA-GALACTOSIDASE"/>
    <property type="match status" value="1"/>
</dbReference>
<dbReference type="InterPro" id="IPR006104">
    <property type="entry name" value="Glyco_hydro_2_N"/>
</dbReference>
<dbReference type="GO" id="GO:0005990">
    <property type="term" value="P:lactose catabolic process"/>
    <property type="evidence" value="ECO:0007669"/>
    <property type="project" value="TreeGrafter"/>
</dbReference>
<keyword evidence="5" id="KW-0326">Glycosidase</keyword>
<dbReference type="InterPro" id="IPR006102">
    <property type="entry name" value="Ig-like_GH2"/>
</dbReference>
<dbReference type="AlphaFoldDB" id="A0A7K1U3N0"/>
<protein>
    <recommendedName>
        <fullName evidence="3">beta-galactosidase</fullName>
        <ecNumber evidence="3">3.2.1.23</ecNumber>
    </recommendedName>
</protein>
<comment type="catalytic activity">
    <reaction evidence="1">
        <text>Hydrolysis of terminal non-reducing beta-D-galactose residues in beta-D-galactosides.</text>
        <dbReference type="EC" id="3.2.1.23"/>
    </reaction>
</comment>
<evidence type="ECO:0000256" key="4">
    <source>
        <dbReference type="ARBA" id="ARBA00022801"/>
    </source>
</evidence>
<accession>A0A7K1U3N0</accession>
<dbReference type="EMBL" id="WRXN01000004">
    <property type="protein sequence ID" value="MVT08972.1"/>
    <property type="molecule type" value="Genomic_DNA"/>
</dbReference>
<proteinExistence type="inferred from homology"/>
<evidence type="ECO:0000256" key="1">
    <source>
        <dbReference type="ARBA" id="ARBA00001412"/>
    </source>
</evidence>
<gene>
    <name evidence="9" type="ORF">GO493_11930</name>
</gene>
<dbReference type="EC" id="3.2.1.23" evidence="3"/>
<dbReference type="InterPro" id="IPR050347">
    <property type="entry name" value="Bact_Beta-galactosidase"/>
</dbReference>
<keyword evidence="4" id="KW-0378">Hydrolase</keyword>
<dbReference type="RefSeq" id="WP_157306388.1">
    <property type="nucleotide sequence ID" value="NZ_WRXN01000004.1"/>
</dbReference>
<feature type="domain" description="Glycosyl hydrolases family 2 sugar binding" evidence="8">
    <location>
        <begin position="26"/>
        <end position="209"/>
    </location>
</feature>
<organism evidence="9 10">
    <name type="scientific">Chitinophaga tropicalis</name>
    <dbReference type="NCBI Taxonomy" id="2683588"/>
    <lineage>
        <taxon>Bacteria</taxon>
        <taxon>Pseudomonadati</taxon>
        <taxon>Bacteroidota</taxon>
        <taxon>Chitinophagia</taxon>
        <taxon>Chitinophagales</taxon>
        <taxon>Chitinophagaceae</taxon>
        <taxon>Chitinophaga</taxon>
    </lineage>
</organism>
<dbReference type="Gene3D" id="3.20.20.80">
    <property type="entry name" value="Glycosidases"/>
    <property type="match status" value="1"/>
</dbReference>
<dbReference type="Proteomes" id="UP000461730">
    <property type="component" value="Unassembled WGS sequence"/>
</dbReference>
<evidence type="ECO:0000256" key="3">
    <source>
        <dbReference type="ARBA" id="ARBA00012756"/>
    </source>
</evidence>
<dbReference type="InterPro" id="IPR036156">
    <property type="entry name" value="Beta-gal/glucu_dom_sf"/>
</dbReference>
<evidence type="ECO:0000259" key="8">
    <source>
        <dbReference type="Pfam" id="PF02837"/>
    </source>
</evidence>
<sequence length="963" mass="108642">MKKVLLISSLFTCLQVSAQTQRDTISLQGTWQFREDPADKGITEKWFAQQLPGTIRLPGSMTSNNMGDNVTIHTKWTGSIYDSSWYFNPAMEKFRQPEKCWFPFWLTPVKYYVGPAWYQRTVNIPDQWQRRRIILQLERPHWETTVWVDSHPAGMQNSLCTAHEYDLSALLTPGKHTISVRIDNRTKDINVGPDSHSITDHTQGNWNGMVGQLQLVAGATVWMEDVQVFPDVANGLAKVRLKIGKGNASSVGGKVRLKAYSFNSGAGRQVPQLEIPFSLQQDTTTVEISYPMGKDIQLWDEFNPALYNLTVTLIRDNGEQQSKQVQFGMRDFKADGTRFTVNGRPVFLRGTVENCVFPLTGYPPMDESAWIRIFKIAKSYGLNHMRFHSWCPPEAAFSAADKTGFYLQPEGPSWANHGTSLGDGLPVDQYIYDETNRITKAYGNHASFCMLAYGNEPRGGKQAAWLGKFVNYWKQKDSRRLYTGASVGMSWPWVPESEFIVKSGPRGLRWSRPPGSSFDYYDKIKEQKVPYVTHEMGQWCVFPDFREIKKYTGVFRAHNFELFREHLSDQHMGAQAEDFLNASGKLQVLCYKAEIEATLRTPGLAGFQLLSLNDYSGQGTALVGILNAFWDEKGYVTAEEFRRFCAPTVLLAKMDRFVYTSSDTLSAKVVAAHFGNAPLQQVSPSWRVKNKKGEIIAKGILPVTNIPLGDNISLGEISVPLNRISAATALQLEVSLDKTAIINNWPLWVYPDTLNMAAGDVYITDTLDAAAQQRLDKGGKVLLLAAGKVQKGREVIQSFTPVFWNTSWFKMRPPHTLGILCDPAHPAFKNFPTEYHSNYQWWELVNDAQLMELSSFPATYKPILQGIDTWFLNRRLGMILEANVGKGRLIVTSLDLNRKLETRHAAGQLRYSLLQYMSSAAFKPAANIPLAAIQELFAPQTIKGVNMYTKDSPDELKPKKTDK</sequence>
<evidence type="ECO:0000313" key="9">
    <source>
        <dbReference type="EMBL" id="MVT08972.1"/>
    </source>
</evidence>
<dbReference type="GO" id="GO:0009341">
    <property type="term" value="C:beta-galactosidase complex"/>
    <property type="evidence" value="ECO:0007669"/>
    <property type="project" value="TreeGrafter"/>
</dbReference>
<dbReference type="InterPro" id="IPR013783">
    <property type="entry name" value="Ig-like_fold"/>
</dbReference>
<dbReference type="SUPFAM" id="SSF49785">
    <property type="entry name" value="Galactose-binding domain-like"/>
    <property type="match status" value="1"/>
</dbReference>
<dbReference type="SUPFAM" id="SSF51445">
    <property type="entry name" value="(Trans)glycosidases"/>
    <property type="match status" value="1"/>
</dbReference>
<dbReference type="Gene3D" id="2.60.40.10">
    <property type="entry name" value="Immunoglobulins"/>
    <property type="match status" value="1"/>
</dbReference>
<feature type="signal peptide" evidence="6">
    <location>
        <begin position="1"/>
        <end position="18"/>
    </location>
</feature>
<comment type="similarity">
    <text evidence="2">Belongs to the glycosyl hydrolase 2 family.</text>
</comment>
<keyword evidence="6" id="KW-0732">Signal</keyword>
<feature type="chain" id="PRO_5029658918" description="beta-galactosidase" evidence="6">
    <location>
        <begin position="19"/>
        <end position="963"/>
    </location>
</feature>
<evidence type="ECO:0000256" key="5">
    <source>
        <dbReference type="ARBA" id="ARBA00023295"/>
    </source>
</evidence>
<name>A0A7K1U3N0_9BACT</name>
<reference evidence="9 10" key="1">
    <citation type="submission" date="2019-12" db="EMBL/GenBank/DDBJ databases">
        <title>Chitinophaga sp. strain ysch24 (GDMCC 1.1355), whole genome shotgun sequence.</title>
        <authorList>
            <person name="Zhang X."/>
        </authorList>
    </citation>
    <scope>NUCLEOTIDE SEQUENCE [LARGE SCALE GENOMIC DNA]</scope>
    <source>
        <strain evidence="10">ysch24</strain>
    </source>
</reference>
<dbReference type="InterPro" id="IPR017853">
    <property type="entry name" value="GH"/>
</dbReference>
<dbReference type="Gene3D" id="2.60.120.260">
    <property type="entry name" value="Galactose-binding domain-like"/>
    <property type="match status" value="1"/>
</dbReference>
<dbReference type="Pfam" id="PF02837">
    <property type="entry name" value="Glyco_hydro_2_N"/>
    <property type="match status" value="1"/>
</dbReference>
<evidence type="ECO:0000313" key="10">
    <source>
        <dbReference type="Proteomes" id="UP000461730"/>
    </source>
</evidence>
<dbReference type="SUPFAM" id="SSF49303">
    <property type="entry name" value="beta-Galactosidase/glucuronidase domain"/>
    <property type="match status" value="1"/>
</dbReference>
<dbReference type="GO" id="GO:0004565">
    <property type="term" value="F:beta-galactosidase activity"/>
    <property type="evidence" value="ECO:0007669"/>
    <property type="project" value="UniProtKB-EC"/>
</dbReference>
<comment type="caution">
    <text evidence="9">The sequence shown here is derived from an EMBL/GenBank/DDBJ whole genome shotgun (WGS) entry which is preliminary data.</text>
</comment>